<evidence type="ECO:0000313" key="3">
    <source>
        <dbReference type="Proteomes" id="UP000530928"/>
    </source>
</evidence>
<keyword evidence="1" id="KW-0732">Signal</keyword>
<protein>
    <recommendedName>
        <fullName evidence="4">DUF2690 domain-containing protein</fullName>
    </recommendedName>
</protein>
<proteinExistence type="predicted"/>
<dbReference type="AlphaFoldDB" id="A0A7W0CP97"/>
<dbReference type="RefSeq" id="WP_181613561.1">
    <property type="nucleotide sequence ID" value="NZ_BAABAM010000004.1"/>
</dbReference>
<evidence type="ECO:0000256" key="1">
    <source>
        <dbReference type="SAM" id="SignalP"/>
    </source>
</evidence>
<dbReference type="EMBL" id="JACDUR010000006">
    <property type="protein sequence ID" value="MBA2894844.1"/>
    <property type="molecule type" value="Genomic_DNA"/>
</dbReference>
<evidence type="ECO:0000313" key="2">
    <source>
        <dbReference type="EMBL" id="MBA2894844.1"/>
    </source>
</evidence>
<evidence type="ECO:0008006" key="4">
    <source>
        <dbReference type="Google" id="ProtNLM"/>
    </source>
</evidence>
<feature type="chain" id="PRO_5039652399" description="DUF2690 domain-containing protein" evidence="1">
    <location>
        <begin position="27"/>
        <end position="160"/>
    </location>
</feature>
<reference evidence="2 3" key="1">
    <citation type="submission" date="2020-07" db="EMBL/GenBank/DDBJ databases">
        <title>Genomic Encyclopedia of Type Strains, Phase IV (KMG-IV): sequencing the most valuable type-strain genomes for metagenomic binning, comparative biology and taxonomic classification.</title>
        <authorList>
            <person name="Goeker M."/>
        </authorList>
    </citation>
    <scope>NUCLEOTIDE SEQUENCE [LARGE SCALE GENOMIC DNA]</scope>
    <source>
        <strain evidence="2 3">DSM 45533</strain>
    </source>
</reference>
<comment type="caution">
    <text evidence="2">The sequence shown here is derived from an EMBL/GenBank/DDBJ whole genome shotgun (WGS) entry which is preliminary data.</text>
</comment>
<name>A0A7W0CP97_9ACTN</name>
<organism evidence="2 3">
    <name type="scientific">Nonomuraea soli</name>
    <dbReference type="NCBI Taxonomy" id="1032476"/>
    <lineage>
        <taxon>Bacteria</taxon>
        <taxon>Bacillati</taxon>
        <taxon>Actinomycetota</taxon>
        <taxon>Actinomycetes</taxon>
        <taxon>Streptosporangiales</taxon>
        <taxon>Streptosporangiaceae</taxon>
        <taxon>Nonomuraea</taxon>
    </lineage>
</organism>
<gene>
    <name evidence="2" type="ORF">HNR30_006216</name>
</gene>
<sequence length="160" mass="17022">MKRSLARAAAVLITAAGLTTVAPSSAGAAAALCSGYSCDGTYSSKTGCYAGSYTPTRSGTAVVRTSRGTLRMFYGPACKTNWARFAPSRPGGYRVTIVREPVDDYEETGYVEERAVSEDAIPALRIRTPQVYAPVAEALACVEHQTAKGNWVRLGCTDWI</sequence>
<accession>A0A7W0CP97</accession>
<dbReference type="Proteomes" id="UP000530928">
    <property type="component" value="Unassembled WGS sequence"/>
</dbReference>
<feature type="signal peptide" evidence="1">
    <location>
        <begin position="1"/>
        <end position="26"/>
    </location>
</feature>
<keyword evidence="3" id="KW-1185">Reference proteome</keyword>